<dbReference type="InterPro" id="IPR050493">
    <property type="entry name" value="FAD-dep_Monooxygenase_BioMet"/>
</dbReference>
<name>A0A0D2AMY3_9EURO</name>
<dbReference type="Pfam" id="PF01494">
    <property type="entry name" value="FAD_binding_3"/>
    <property type="match status" value="2"/>
</dbReference>
<comment type="similarity">
    <text evidence="1">Belongs to the paxM FAD-dependent monooxygenase family.</text>
</comment>
<keyword evidence="4" id="KW-0560">Oxidoreductase</keyword>
<dbReference type="InterPro" id="IPR036188">
    <property type="entry name" value="FAD/NAD-bd_sf"/>
</dbReference>
<evidence type="ECO:0000256" key="5">
    <source>
        <dbReference type="ARBA" id="ARBA00023033"/>
    </source>
</evidence>
<dbReference type="SUPFAM" id="SSF54373">
    <property type="entry name" value="FAD-linked reductases, C-terminal domain"/>
    <property type="match status" value="1"/>
</dbReference>
<dbReference type="InterPro" id="IPR002938">
    <property type="entry name" value="FAD-bd"/>
</dbReference>
<evidence type="ECO:0000256" key="6">
    <source>
        <dbReference type="SAM" id="MobiDB-lite"/>
    </source>
</evidence>
<feature type="compositionally biased region" description="Basic and acidic residues" evidence="6">
    <location>
        <begin position="370"/>
        <end position="395"/>
    </location>
</feature>
<evidence type="ECO:0000313" key="10">
    <source>
        <dbReference type="Proteomes" id="UP000054466"/>
    </source>
</evidence>
<dbReference type="HOGENOM" id="CLU_009665_19_3_1"/>
<dbReference type="EMBL" id="KN847044">
    <property type="protein sequence ID" value="KIW26457.1"/>
    <property type="molecule type" value="Genomic_DNA"/>
</dbReference>
<evidence type="ECO:0000259" key="8">
    <source>
        <dbReference type="Pfam" id="PF01494"/>
    </source>
</evidence>
<gene>
    <name evidence="9" type="ORF">PV07_09550</name>
</gene>
<evidence type="ECO:0000256" key="1">
    <source>
        <dbReference type="ARBA" id="ARBA00007992"/>
    </source>
</evidence>
<organism evidence="9 10">
    <name type="scientific">Cladophialophora immunda</name>
    <dbReference type="NCBI Taxonomy" id="569365"/>
    <lineage>
        <taxon>Eukaryota</taxon>
        <taxon>Fungi</taxon>
        <taxon>Dikarya</taxon>
        <taxon>Ascomycota</taxon>
        <taxon>Pezizomycotina</taxon>
        <taxon>Eurotiomycetes</taxon>
        <taxon>Chaetothyriomycetidae</taxon>
        <taxon>Chaetothyriales</taxon>
        <taxon>Herpotrichiellaceae</taxon>
        <taxon>Cladophialophora</taxon>
    </lineage>
</organism>
<sequence>MRERPFNVVIIGAGIAGLAASIFLAEKGHNVTILEAAPKLAAVGAGIQLPPNSMHVLKRLGVAKLSCWPRSIYLKRWKDGSVVVQTPLQPDIEQRYGEPYLLIHRADIHEVLLDRASKAGVKITLDTYVSIINEAEPSVIIGDGTKLTADLIIGADGLKSHVRKAVLNGQDVSIRFSPSCVYRTLIPASSLRSNPELRPLIDNVDALYWVGPKAHIIAYHISNSTLYNFVLCDSSTPSVGLVPKVVPLSELQARFSDWDPIVRQLIDLVPEPLKWQLAEIEEQPTWVSKSGKVVVIGDASHAMVPHLAQGAAMALEDAAALAECVGRATDQTDLPVLMDHFQDMRRERCYRIQREAWALGDMWHLPDGPDQERRDQHMRQAGHEKWSVSKSENPNRWDDSKFQPFLFGYDAFQEATAYLNWHYAPDRRSIDPQR</sequence>
<evidence type="ECO:0000256" key="4">
    <source>
        <dbReference type="ARBA" id="ARBA00023002"/>
    </source>
</evidence>
<dbReference type="PRINTS" id="PR00420">
    <property type="entry name" value="RNGMNOXGNASE"/>
</dbReference>
<proteinExistence type="inferred from homology"/>
<dbReference type="VEuPathDB" id="FungiDB:PV07_09550"/>
<feature type="region of interest" description="Disordered" evidence="6">
    <location>
        <begin position="368"/>
        <end position="395"/>
    </location>
</feature>
<dbReference type="OrthoDB" id="16820at2759"/>
<dbReference type="PANTHER" id="PTHR13789:SF147">
    <property type="entry name" value="PUTATIVE (AFU_ORTHOLOGUE AFUA_2G01950)-RELATED"/>
    <property type="match status" value="1"/>
</dbReference>
<dbReference type="GO" id="GO:0004497">
    <property type="term" value="F:monooxygenase activity"/>
    <property type="evidence" value="ECO:0007669"/>
    <property type="project" value="UniProtKB-KW"/>
</dbReference>
<keyword evidence="7" id="KW-0472">Membrane</keyword>
<dbReference type="Proteomes" id="UP000054466">
    <property type="component" value="Unassembled WGS sequence"/>
</dbReference>
<evidence type="ECO:0000256" key="3">
    <source>
        <dbReference type="ARBA" id="ARBA00022827"/>
    </source>
</evidence>
<dbReference type="Gene3D" id="3.50.50.60">
    <property type="entry name" value="FAD/NAD(P)-binding domain"/>
    <property type="match status" value="1"/>
</dbReference>
<feature type="domain" description="FAD-binding" evidence="8">
    <location>
        <begin position="283"/>
        <end position="352"/>
    </location>
</feature>
<dbReference type="STRING" id="569365.A0A0D2AMY3"/>
<dbReference type="SUPFAM" id="SSF51905">
    <property type="entry name" value="FAD/NAD(P)-binding domain"/>
    <property type="match status" value="1"/>
</dbReference>
<keyword evidence="10" id="KW-1185">Reference proteome</keyword>
<dbReference type="GO" id="GO:0071949">
    <property type="term" value="F:FAD binding"/>
    <property type="evidence" value="ECO:0007669"/>
    <property type="project" value="InterPro"/>
</dbReference>
<evidence type="ECO:0000256" key="2">
    <source>
        <dbReference type="ARBA" id="ARBA00022630"/>
    </source>
</evidence>
<keyword evidence="3" id="KW-0274">FAD</keyword>
<evidence type="ECO:0000313" key="9">
    <source>
        <dbReference type="EMBL" id="KIW26457.1"/>
    </source>
</evidence>
<keyword evidence="7" id="KW-0812">Transmembrane</keyword>
<dbReference type="PANTHER" id="PTHR13789">
    <property type="entry name" value="MONOOXYGENASE"/>
    <property type="match status" value="1"/>
</dbReference>
<keyword evidence="2" id="KW-0285">Flavoprotein</keyword>
<evidence type="ECO:0000256" key="7">
    <source>
        <dbReference type="SAM" id="Phobius"/>
    </source>
</evidence>
<dbReference type="GeneID" id="27348744"/>
<keyword evidence="7" id="KW-1133">Transmembrane helix</keyword>
<feature type="transmembrane region" description="Helical" evidence="7">
    <location>
        <begin position="6"/>
        <end position="25"/>
    </location>
</feature>
<feature type="domain" description="FAD-binding" evidence="8">
    <location>
        <begin position="7"/>
        <end position="166"/>
    </location>
</feature>
<keyword evidence="5" id="KW-0503">Monooxygenase</keyword>
<dbReference type="AlphaFoldDB" id="A0A0D2AMY3"/>
<accession>A0A0D2AMY3</accession>
<protein>
    <recommendedName>
        <fullName evidence="8">FAD-binding domain-containing protein</fullName>
    </recommendedName>
</protein>
<dbReference type="RefSeq" id="XP_016246673.1">
    <property type="nucleotide sequence ID" value="XM_016396817.1"/>
</dbReference>
<reference evidence="9 10" key="1">
    <citation type="submission" date="2015-01" db="EMBL/GenBank/DDBJ databases">
        <title>The Genome Sequence of Cladophialophora immunda CBS83496.</title>
        <authorList>
            <consortium name="The Broad Institute Genomics Platform"/>
            <person name="Cuomo C."/>
            <person name="de Hoog S."/>
            <person name="Gorbushina A."/>
            <person name="Stielow B."/>
            <person name="Teixiera M."/>
            <person name="Abouelleil A."/>
            <person name="Chapman S.B."/>
            <person name="Priest M."/>
            <person name="Young S.K."/>
            <person name="Wortman J."/>
            <person name="Nusbaum C."/>
            <person name="Birren B."/>
        </authorList>
    </citation>
    <scope>NUCLEOTIDE SEQUENCE [LARGE SCALE GENOMIC DNA]</scope>
    <source>
        <strain evidence="9 10">CBS 83496</strain>
    </source>
</reference>